<proteinExistence type="inferred from homology"/>
<dbReference type="Proteomes" id="UP001252613">
    <property type="component" value="Unassembled WGS sequence"/>
</dbReference>
<dbReference type="RefSeq" id="WP_310360373.1">
    <property type="nucleotide sequence ID" value="NZ_JAVDVC010000004.1"/>
</dbReference>
<name>A0AAW8MB74_9PSED</name>
<dbReference type="Gene3D" id="3.40.50.720">
    <property type="entry name" value="NAD(P)-binding Rossmann-like Domain"/>
    <property type="match status" value="1"/>
</dbReference>
<protein>
    <submittedName>
        <fullName evidence="3">Dihydroanticapsin dehydrogenase</fullName>
        <ecNumber evidence="3">1.1.1.385</ecNumber>
    </submittedName>
</protein>
<reference evidence="3" key="1">
    <citation type="submission" date="2023-07" db="EMBL/GenBank/DDBJ databases">
        <title>Sorghum-associated microbial communities from plants grown in Nebraska, USA.</title>
        <authorList>
            <person name="Schachtman D."/>
        </authorList>
    </citation>
    <scope>NUCLEOTIDE SEQUENCE</scope>
    <source>
        <strain evidence="3">3432</strain>
    </source>
</reference>
<organism evidence="3 4">
    <name type="scientific">Pseudomonas brassicacearum</name>
    <dbReference type="NCBI Taxonomy" id="930166"/>
    <lineage>
        <taxon>Bacteria</taxon>
        <taxon>Pseudomonadati</taxon>
        <taxon>Pseudomonadota</taxon>
        <taxon>Gammaproteobacteria</taxon>
        <taxon>Pseudomonadales</taxon>
        <taxon>Pseudomonadaceae</taxon>
        <taxon>Pseudomonas</taxon>
    </lineage>
</organism>
<evidence type="ECO:0000313" key="3">
    <source>
        <dbReference type="EMBL" id="MDR6958347.1"/>
    </source>
</evidence>
<evidence type="ECO:0000256" key="1">
    <source>
        <dbReference type="ARBA" id="ARBA00006484"/>
    </source>
</evidence>
<dbReference type="SUPFAM" id="SSF51735">
    <property type="entry name" value="NAD(P)-binding Rossmann-fold domains"/>
    <property type="match status" value="1"/>
</dbReference>
<dbReference type="InterPro" id="IPR036291">
    <property type="entry name" value="NAD(P)-bd_dom_sf"/>
</dbReference>
<keyword evidence="2 3" id="KW-0560">Oxidoreductase</keyword>
<dbReference type="AlphaFoldDB" id="A0AAW8MB74"/>
<dbReference type="EMBL" id="JAVDVC010000004">
    <property type="protein sequence ID" value="MDR6958347.1"/>
    <property type="molecule type" value="Genomic_DNA"/>
</dbReference>
<accession>A0AAW8MB74</accession>
<evidence type="ECO:0000313" key="4">
    <source>
        <dbReference type="Proteomes" id="UP001252613"/>
    </source>
</evidence>
<dbReference type="InterPro" id="IPR020904">
    <property type="entry name" value="Sc_DH/Rdtase_CS"/>
</dbReference>
<dbReference type="GO" id="GO:0016491">
    <property type="term" value="F:oxidoreductase activity"/>
    <property type="evidence" value="ECO:0007669"/>
    <property type="project" value="UniProtKB-KW"/>
</dbReference>
<dbReference type="PANTHER" id="PTHR24321">
    <property type="entry name" value="DEHYDROGENASES, SHORT CHAIN"/>
    <property type="match status" value="1"/>
</dbReference>
<dbReference type="InterPro" id="IPR002347">
    <property type="entry name" value="SDR_fam"/>
</dbReference>
<dbReference type="Pfam" id="PF13561">
    <property type="entry name" value="adh_short_C2"/>
    <property type="match status" value="1"/>
</dbReference>
<dbReference type="PROSITE" id="PS00061">
    <property type="entry name" value="ADH_SHORT"/>
    <property type="match status" value="1"/>
</dbReference>
<gene>
    <name evidence="3" type="ORF">J2W43_002329</name>
</gene>
<comment type="caution">
    <text evidence="3">The sequence shown here is derived from an EMBL/GenBank/DDBJ whole genome shotgun (WGS) entry which is preliminary data.</text>
</comment>
<dbReference type="EC" id="1.1.1.385" evidence="3"/>
<dbReference type="PANTHER" id="PTHR24321:SF8">
    <property type="entry name" value="ESTRADIOL 17-BETA-DEHYDROGENASE 8-RELATED"/>
    <property type="match status" value="1"/>
</dbReference>
<sequence length="269" mass="28923">MLETPEKLEYVIFVWADKMANRLKGKCVLLTGGVANIGLAILDSFVAEGATVAVVDIDEKRGMEVQSRHPRSVRFFRADLSRESEIREVVNNAAGWLGGINTLCLNAGVQLSGNIEDFAMEAWDKVFAINVRANFVFIQESLPYLREATNSSVVLMSSLAGKRGGPGLSCYSASKAAIIGLTNSLAIELAKDGVRVNAVCPGWIDTPFNQPIIDFMGGKSKQDSVVQANIPLGRQATPNEVAPLFVYLASDESSYVTAQAINVCGGAYN</sequence>
<dbReference type="FunFam" id="3.40.50.720:FF:000084">
    <property type="entry name" value="Short-chain dehydrogenase reductase"/>
    <property type="match status" value="1"/>
</dbReference>
<dbReference type="PRINTS" id="PR00080">
    <property type="entry name" value="SDRFAMILY"/>
</dbReference>
<evidence type="ECO:0000256" key="2">
    <source>
        <dbReference type="ARBA" id="ARBA00023002"/>
    </source>
</evidence>
<comment type="similarity">
    <text evidence="1">Belongs to the short-chain dehydrogenases/reductases (SDR) family.</text>
</comment>
<dbReference type="CDD" id="cd05233">
    <property type="entry name" value="SDR_c"/>
    <property type="match status" value="1"/>
</dbReference>
<dbReference type="PRINTS" id="PR00081">
    <property type="entry name" value="GDHRDH"/>
</dbReference>